<evidence type="ECO:0000313" key="2">
    <source>
        <dbReference type="EMBL" id="KYG11017.1"/>
    </source>
</evidence>
<evidence type="ECO:0000259" key="1">
    <source>
        <dbReference type="Pfam" id="PF08308"/>
    </source>
</evidence>
<evidence type="ECO:0000313" key="3">
    <source>
        <dbReference type="Proteomes" id="UP000075502"/>
    </source>
</evidence>
<reference evidence="2 3" key="1">
    <citation type="submission" date="2014-02" db="EMBL/GenBank/DDBJ databases">
        <title>The small core and large imbalanced accessory genome model reveals a collaborative survival strategy of Sorangium cellulosum strains in nature.</title>
        <authorList>
            <person name="Han K."/>
            <person name="Peng R."/>
            <person name="Blom J."/>
            <person name="Li Y.-Z."/>
        </authorList>
    </citation>
    <scope>NUCLEOTIDE SEQUENCE [LARGE SCALE GENOMIC DNA]</scope>
    <source>
        <strain evidence="2 3">So0007-03</strain>
    </source>
</reference>
<organism evidence="2 3">
    <name type="scientific">Sorangium cellulosum</name>
    <name type="common">Polyangium cellulosum</name>
    <dbReference type="NCBI Taxonomy" id="56"/>
    <lineage>
        <taxon>Bacteria</taxon>
        <taxon>Pseudomonadati</taxon>
        <taxon>Myxococcota</taxon>
        <taxon>Polyangia</taxon>
        <taxon>Polyangiales</taxon>
        <taxon>Polyangiaceae</taxon>
        <taxon>Sorangium</taxon>
    </lineage>
</organism>
<comment type="caution">
    <text evidence="2">The sequence shown here is derived from an EMBL/GenBank/DDBJ whole genome shotgun (WGS) entry which is preliminary data.</text>
</comment>
<proteinExistence type="predicted"/>
<gene>
    <name evidence="2" type="ORF">BE21_09050</name>
</gene>
<feature type="domain" description="PEGA" evidence="1">
    <location>
        <begin position="123"/>
        <end position="187"/>
    </location>
</feature>
<dbReference type="SUPFAM" id="SSF48452">
    <property type="entry name" value="TPR-like"/>
    <property type="match status" value="1"/>
</dbReference>
<dbReference type="EMBL" id="JEME01000151">
    <property type="protein sequence ID" value="KYG11017.1"/>
    <property type="molecule type" value="Genomic_DNA"/>
</dbReference>
<dbReference type="AlphaFoldDB" id="A0A150U2G6"/>
<sequence length="587" mass="62439">MLLLTVLLPRGTALAQPAPVASEGAEDRRSKAEEHFHKGRKLFGEGAISAALAEFQESRRLYPTESATRSAALCLERLHRFDEALDLFEAALRDFSDTMDATAKDADQRGVVRLRGLVGTVDLQGAEPGAAISVDGQSRGEFPLLAPLRVAAGSHSVRVYKEGFEPFEARVEVAGGQTARVSARLRRLRQTGTLQVTEARGRALEVVVDGTRVGTTSAAPLALPLAPGRHVVLLRGEGRLGTVPVNVTVRVNEVEPLRLEAEVLDAALRVAPVPVDALVSIDGVALGRGVWEGQVRAGKHVVEVAAEGFLPERREVSLRRGGRAALTVPLARDPRSPFWREPPPPPHFLVEMSMAALIVQDFGGDVAGTCDQACRRDVGVGGYHVLRGGYEQSSGLSYGVSIGALSATQRVSNRSTSLNIVGNPAEATGADSKDDGTVDDVLRLRGLFLGAWMGYAIDAGLPIRFRLGAGGLSGSMSDARQGSFIARKRTEAGDAQGYRTGTLVQTQPARFVFVTPEVRVGLPLGRHVELNAGLEVPVCFSVVSRPRWSEAQGVHAGADGYGWFDADPLVSGVFVLVAPTVGARFDL</sequence>
<dbReference type="Gene3D" id="1.25.40.10">
    <property type="entry name" value="Tetratricopeptide repeat domain"/>
    <property type="match status" value="1"/>
</dbReference>
<dbReference type="InterPro" id="IPR013229">
    <property type="entry name" value="PEGA"/>
</dbReference>
<dbReference type="Proteomes" id="UP000075502">
    <property type="component" value="Unassembled WGS sequence"/>
</dbReference>
<name>A0A150U2G6_SORCE</name>
<dbReference type="InterPro" id="IPR011990">
    <property type="entry name" value="TPR-like_helical_dom_sf"/>
</dbReference>
<protein>
    <recommendedName>
        <fullName evidence="1">PEGA domain-containing protein</fullName>
    </recommendedName>
</protein>
<feature type="domain" description="PEGA" evidence="1">
    <location>
        <begin position="268"/>
        <end position="330"/>
    </location>
</feature>
<accession>A0A150U2G6</accession>
<dbReference type="Pfam" id="PF08308">
    <property type="entry name" value="PEGA"/>
    <property type="match status" value="2"/>
</dbReference>
<dbReference type="PANTHER" id="PTHR36194:SF1">
    <property type="entry name" value="S-LAYER-LIKE PROTEIN"/>
    <property type="match status" value="1"/>
</dbReference>
<dbReference type="PANTHER" id="PTHR36194">
    <property type="entry name" value="S-LAYER-LIKE PROTEIN"/>
    <property type="match status" value="1"/>
</dbReference>